<keyword evidence="2" id="KW-1185">Reference proteome</keyword>
<sequence length="151" mass="16679">MRKAQLRHTRLTEPEIRETMDAVQICATRLREGVATELQVQVLRSTMDIALEIEKHGPLQGMRGHFEAAIVALVSIAARAEASGTWRPTALHWYEMDAITSALDLHDHQLRQLTAAELHSATQRVIARTQSQGGGHLRIVNPADLTTGSTT</sequence>
<organism evidence="1 2">
    <name type="scientific">Paracidovorax wautersii</name>
    <dbReference type="NCBI Taxonomy" id="1177982"/>
    <lineage>
        <taxon>Bacteria</taxon>
        <taxon>Pseudomonadati</taxon>
        <taxon>Pseudomonadota</taxon>
        <taxon>Betaproteobacteria</taxon>
        <taxon>Burkholderiales</taxon>
        <taxon>Comamonadaceae</taxon>
        <taxon>Paracidovorax</taxon>
    </lineage>
</organism>
<dbReference type="Proteomes" id="UP000199119">
    <property type="component" value="Unassembled WGS sequence"/>
</dbReference>
<dbReference type="EMBL" id="FONX01000014">
    <property type="protein sequence ID" value="SFF15191.1"/>
    <property type="molecule type" value="Genomic_DNA"/>
</dbReference>
<evidence type="ECO:0000313" key="2">
    <source>
        <dbReference type="Proteomes" id="UP000199119"/>
    </source>
</evidence>
<gene>
    <name evidence="1" type="ORF">SAMN04489711_11496</name>
</gene>
<dbReference type="AlphaFoldDB" id="A0A1I2GEY7"/>
<evidence type="ECO:0000313" key="1">
    <source>
        <dbReference type="EMBL" id="SFF15191.1"/>
    </source>
</evidence>
<proteinExistence type="predicted"/>
<dbReference type="STRING" id="1177982.SAMN04489711_11496"/>
<reference evidence="2" key="1">
    <citation type="submission" date="2016-10" db="EMBL/GenBank/DDBJ databases">
        <authorList>
            <person name="Varghese N."/>
            <person name="Submissions S."/>
        </authorList>
    </citation>
    <scope>NUCLEOTIDE SEQUENCE [LARGE SCALE GENOMIC DNA]</scope>
    <source>
        <strain evidence="2">DSM 27981</strain>
    </source>
</reference>
<protein>
    <submittedName>
        <fullName evidence="1">Uncharacterized protein</fullName>
    </submittedName>
</protein>
<accession>A0A1I2GEY7</accession>
<name>A0A1I2GEY7_9BURK</name>